<evidence type="ECO:0000313" key="6">
    <source>
        <dbReference type="EMBL" id="EDQ84999.1"/>
    </source>
</evidence>
<dbReference type="InterPro" id="IPR036322">
    <property type="entry name" value="WD40_repeat_dom_sf"/>
</dbReference>
<evidence type="ECO:0000256" key="4">
    <source>
        <dbReference type="SAM" id="MobiDB-lite"/>
    </source>
</evidence>
<dbReference type="GO" id="GO:1904263">
    <property type="term" value="P:positive regulation of TORC1 signaling"/>
    <property type="evidence" value="ECO:0000318"/>
    <property type="project" value="GO_Central"/>
</dbReference>
<keyword evidence="2" id="KW-0677">Repeat</keyword>
<dbReference type="InterPro" id="IPR015943">
    <property type="entry name" value="WD40/YVTN_repeat-like_dom_sf"/>
</dbReference>
<dbReference type="GO" id="GO:0016239">
    <property type="term" value="P:positive regulation of macroautophagy"/>
    <property type="evidence" value="ECO:0000318"/>
    <property type="project" value="GO_Central"/>
</dbReference>
<proteinExistence type="predicted"/>
<dbReference type="CDD" id="cd16693">
    <property type="entry name" value="mRING-H2-C3H3C2_WDR24"/>
    <property type="match status" value="1"/>
</dbReference>
<dbReference type="Gene3D" id="2.130.10.10">
    <property type="entry name" value="YVTN repeat-like/Quinoprotein amine dehydrogenase"/>
    <property type="match status" value="1"/>
</dbReference>
<feature type="compositionally biased region" description="Polar residues" evidence="4">
    <location>
        <begin position="447"/>
        <end position="468"/>
    </location>
</feature>
<dbReference type="GeneID" id="5895467"/>
<evidence type="ECO:0000256" key="3">
    <source>
        <dbReference type="PROSITE-ProRule" id="PRU00221"/>
    </source>
</evidence>
<dbReference type="InterPro" id="IPR001680">
    <property type="entry name" value="WD40_rpt"/>
</dbReference>
<keyword evidence="7" id="KW-1185">Reference proteome</keyword>
<feature type="region of interest" description="Disordered" evidence="4">
    <location>
        <begin position="553"/>
        <end position="591"/>
    </location>
</feature>
<dbReference type="EMBL" id="CH991578">
    <property type="protein sequence ID" value="EDQ84999.1"/>
    <property type="molecule type" value="Genomic_DNA"/>
</dbReference>
<dbReference type="KEGG" id="mbr:MONBRDRAFT_34454"/>
<protein>
    <recommendedName>
        <fullName evidence="5">WDR59/RTC1-like RING zinc finger domain-containing protein</fullName>
    </recommendedName>
</protein>
<dbReference type="GO" id="GO:0034198">
    <property type="term" value="P:cellular response to amino acid starvation"/>
    <property type="evidence" value="ECO:0000318"/>
    <property type="project" value="GO_Central"/>
</dbReference>
<feature type="repeat" description="WD" evidence="3">
    <location>
        <begin position="213"/>
        <end position="255"/>
    </location>
</feature>
<dbReference type="STRING" id="81824.A9VBV5"/>
<name>A9VBV5_MONBE</name>
<organism evidence="6 7">
    <name type="scientific">Monosiga brevicollis</name>
    <name type="common">Choanoflagellate</name>
    <dbReference type="NCBI Taxonomy" id="81824"/>
    <lineage>
        <taxon>Eukaryota</taxon>
        <taxon>Choanoflagellata</taxon>
        <taxon>Craspedida</taxon>
        <taxon>Salpingoecidae</taxon>
        <taxon>Monosiga</taxon>
    </lineage>
</organism>
<dbReference type="SUPFAM" id="SSF50978">
    <property type="entry name" value="WD40 repeat-like"/>
    <property type="match status" value="1"/>
</dbReference>
<feature type="compositionally biased region" description="Polar residues" evidence="4">
    <location>
        <begin position="553"/>
        <end position="565"/>
    </location>
</feature>
<dbReference type="AlphaFoldDB" id="A9VBV5"/>
<evidence type="ECO:0000313" key="7">
    <source>
        <dbReference type="Proteomes" id="UP000001357"/>
    </source>
</evidence>
<dbReference type="Proteomes" id="UP000001357">
    <property type="component" value="Unassembled WGS sequence"/>
</dbReference>
<accession>A9VBV5</accession>
<dbReference type="OMA" id="EPMWLIS"/>
<evidence type="ECO:0000256" key="2">
    <source>
        <dbReference type="ARBA" id="ARBA00022737"/>
    </source>
</evidence>
<dbReference type="SMART" id="SM00320">
    <property type="entry name" value="WD40"/>
    <property type="match status" value="4"/>
</dbReference>
<dbReference type="PROSITE" id="PS50082">
    <property type="entry name" value="WD_REPEATS_2"/>
    <property type="match status" value="1"/>
</dbReference>
<dbReference type="GO" id="GO:0005774">
    <property type="term" value="C:vacuolar membrane"/>
    <property type="evidence" value="ECO:0000318"/>
    <property type="project" value="GO_Central"/>
</dbReference>
<gene>
    <name evidence="6" type="ORF">MONBRDRAFT_34454</name>
</gene>
<dbReference type="GO" id="GO:0005829">
    <property type="term" value="C:cytosol"/>
    <property type="evidence" value="ECO:0000318"/>
    <property type="project" value="GO_Central"/>
</dbReference>
<dbReference type="InterPro" id="IPR037590">
    <property type="entry name" value="WDR24"/>
</dbReference>
<dbReference type="InterPro" id="IPR049566">
    <property type="entry name" value="WDR59_RTC1-like_RING_Znf"/>
</dbReference>
<dbReference type="InParanoid" id="A9VBV5"/>
<dbReference type="PANTHER" id="PTHR46200">
    <property type="entry name" value="GATOR COMPLEX PROTEIN WDR24"/>
    <property type="match status" value="1"/>
</dbReference>
<evidence type="ECO:0000259" key="5">
    <source>
        <dbReference type="Pfam" id="PF17120"/>
    </source>
</evidence>
<dbReference type="GO" id="GO:0061700">
    <property type="term" value="C:GATOR2 complex"/>
    <property type="evidence" value="ECO:0000318"/>
    <property type="project" value="GO_Central"/>
</dbReference>
<dbReference type="RefSeq" id="XP_001750169.1">
    <property type="nucleotide sequence ID" value="XM_001750117.1"/>
</dbReference>
<dbReference type="eggNOG" id="KOG0269">
    <property type="taxonomic scope" value="Eukaryota"/>
</dbReference>
<reference evidence="6 7" key="1">
    <citation type="journal article" date="2008" name="Nature">
        <title>The genome of the choanoflagellate Monosiga brevicollis and the origin of metazoans.</title>
        <authorList>
            <consortium name="JGI Sequencing"/>
            <person name="King N."/>
            <person name="Westbrook M.J."/>
            <person name="Young S.L."/>
            <person name="Kuo A."/>
            <person name="Abedin M."/>
            <person name="Chapman J."/>
            <person name="Fairclough S."/>
            <person name="Hellsten U."/>
            <person name="Isogai Y."/>
            <person name="Letunic I."/>
            <person name="Marr M."/>
            <person name="Pincus D."/>
            <person name="Putnam N."/>
            <person name="Rokas A."/>
            <person name="Wright K.J."/>
            <person name="Zuzow R."/>
            <person name="Dirks W."/>
            <person name="Good M."/>
            <person name="Goodstein D."/>
            <person name="Lemons D."/>
            <person name="Li W."/>
            <person name="Lyons J.B."/>
            <person name="Morris A."/>
            <person name="Nichols S."/>
            <person name="Richter D.J."/>
            <person name="Salamov A."/>
            <person name="Bork P."/>
            <person name="Lim W.A."/>
            <person name="Manning G."/>
            <person name="Miller W.T."/>
            <person name="McGinnis W."/>
            <person name="Shapiro H."/>
            <person name="Tjian R."/>
            <person name="Grigoriev I.V."/>
            <person name="Rokhsar D."/>
        </authorList>
    </citation>
    <scope>NUCLEOTIDE SEQUENCE [LARGE SCALE GENOMIC DNA]</scope>
    <source>
        <strain evidence="7">MX1 / ATCC 50154</strain>
    </source>
</reference>
<keyword evidence="1 3" id="KW-0853">WD repeat</keyword>
<dbReference type="PANTHER" id="PTHR46200:SF1">
    <property type="entry name" value="GATOR COMPLEX PROTEIN WDR24"/>
    <property type="match status" value="1"/>
</dbReference>
<feature type="compositionally biased region" description="Pro residues" evidence="4">
    <location>
        <begin position="418"/>
        <end position="429"/>
    </location>
</feature>
<evidence type="ECO:0000256" key="1">
    <source>
        <dbReference type="ARBA" id="ARBA00022574"/>
    </source>
</evidence>
<feature type="region of interest" description="Disordered" evidence="4">
    <location>
        <begin position="400"/>
        <end position="476"/>
    </location>
</feature>
<dbReference type="Pfam" id="PF17120">
    <property type="entry name" value="zf-RING_16"/>
    <property type="match status" value="1"/>
</dbReference>
<dbReference type="FunCoup" id="A9VBV5">
    <property type="interactions" value="1158"/>
</dbReference>
<sequence>MAFKDLINHSWQAEPQKLLRDAPNTTRSSAQLWLAKSLNAVCANKDGTYAIVGGREILQLITYDANANELLVKNNLRRGRSNLDHSCNDIAWQTIGSEHVATGAASGSVVLWDVNIAEKGPINRTVLEAQGRAINTVTFSPTRATELLAGGQGGICTLWDIRGPSASAAFKTRDPIRKLAYSPSTDGVHFAAALESGEVHIFDVRQERPLHRFKSHQGPCYAVAWHPTTKGRLASGGRDQSIRILDVENPTSYDRRLFSIASVQQVLWRPLFKDHLASCAFINDPIINVWNLSRPYFPTLQLHRPRDMRPTPSTPAAAASIGEPVSGFLWGQDGRDDGLVVRHSISSGYEPRHELEAQCAGFAWGADLAFATFKGNQPAAAAAAKSTVKRRSLLRDRVTVADTTPKQMAESMIEVTVPVPPETAPPPATMRPSATSSSHAVPANAKAASSQRHAHSQNKNGSQSSLHPTSDKPNRLGCLEMSQAAQKLLLSEQERLAALRYLACNYVLKGYERRELCKRNAAVARAVEREDLALTWEALAACLLVTAVSPPRQSSMANLNSTSAAPTAPTEQPREPEQANPTMLHEAESSRDIVVSDLKEEDSPFRRLEGGNIWQQKMSLRVEKRNHSLKRHTNFSVPGSEGFFVPEILARNTGSRIVNHNEVQQDFPVGSILSATLCFYADQGDVQMCSHLLVVFGNQVDEGFEPALQRQCIMAYGEQLMQLGMSLQRTAILKASTLEELRDLNPPAMGQECLTCVGPKGATTIPAGGVCPLCRLPSICAICHQVVRGIASWCQACAHGGHQECMREWFAKENFCPTGCNHCCRPDLINDRVAMA</sequence>
<feature type="domain" description="WDR59/RTC1-like RING zinc finger" evidence="5">
    <location>
        <begin position="779"/>
        <end position="824"/>
    </location>
</feature>
<dbReference type="Pfam" id="PF00400">
    <property type="entry name" value="WD40"/>
    <property type="match status" value="1"/>
</dbReference>